<accession>A0A4R6T1L9</accession>
<reference evidence="3 4" key="1">
    <citation type="submission" date="2019-03" db="EMBL/GenBank/DDBJ databases">
        <title>Genomic Encyclopedia of Archaeal and Bacterial Type Strains, Phase II (KMG-II): from individual species to whole genera.</title>
        <authorList>
            <person name="Goeker M."/>
        </authorList>
    </citation>
    <scope>NUCLEOTIDE SEQUENCE [LARGE SCALE GENOMIC DNA]</scope>
    <source>
        <strain evidence="3 4">DSM 19035</strain>
    </source>
</reference>
<name>A0A4R6T1L9_9SPHI</name>
<dbReference type="RefSeq" id="WP_133574614.1">
    <property type="nucleotide sequence ID" value="NZ_SNYC01000003.1"/>
</dbReference>
<dbReference type="EMBL" id="SNYC01000003">
    <property type="protein sequence ID" value="TDQ11548.1"/>
    <property type="molecule type" value="Genomic_DNA"/>
</dbReference>
<evidence type="ECO:0000313" key="4">
    <source>
        <dbReference type="Proteomes" id="UP000295620"/>
    </source>
</evidence>
<keyword evidence="4" id="KW-1185">Reference proteome</keyword>
<evidence type="ECO:0000313" key="3">
    <source>
        <dbReference type="EMBL" id="TDQ11548.1"/>
    </source>
</evidence>
<dbReference type="AlphaFoldDB" id="A0A4R6T1L9"/>
<dbReference type="Gene3D" id="1.10.1130.10">
    <property type="entry name" value="Flavocytochrome C3, Chain A"/>
    <property type="match status" value="2"/>
</dbReference>
<proteinExistence type="predicted"/>
<comment type="caution">
    <text evidence="3">The sequence shown here is derived from an EMBL/GenBank/DDBJ whole genome shotgun (WGS) entry which is preliminary data.</text>
</comment>
<evidence type="ECO:0000256" key="1">
    <source>
        <dbReference type="ARBA" id="ARBA00022729"/>
    </source>
</evidence>
<feature type="domain" description="Cytochrome c-552/4" evidence="2">
    <location>
        <begin position="311"/>
        <end position="378"/>
    </location>
</feature>
<gene>
    <name evidence="3" type="ORF">ATK78_0671</name>
</gene>
<evidence type="ECO:0000259" key="2">
    <source>
        <dbReference type="Pfam" id="PF13435"/>
    </source>
</evidence>
<dbReference type="OrthoDB" id="9814800at2"/>
<dbReference type="Pfam" id="PF13435">
    <property type="entry name" value="Cytochrome_C554"/>
    <property type="match status" value="2"/>
</dbReference>
<dbReference type="PANTHER" id="PTHR35038">
    <property type="entry name" value="DISSIMILATORY SULFITE REDUCTASE SIRA"/>
    <property type="match status" value="1"/>
</dbReference>
<dbReference type="InterPro" id="IPR023155">
    <property type="entry name" value="Cyt_c-552/4"/>
</dbReference>
<organism evidence="3 4">
    <name type="scientific">Pedobacter metabolipauper</name>
    <dbReference type="NCBI Taxonomy" id="425513"/>
    <lineage>
        <taxon>Bacteria</taxon>
        <taxon>Pseudomonadati</taxon>
        <taxon>Bacteroidota</taxon>
        <taxon>Sphingobacteriia</taxon>
        <taxon>Sphingobacteriales</taxon>
        <taxon>Sphingobacteriaceae</taxon>
        <taxon>Pedobacter</taxon>
    </lineage>
</organism>
<dbReference type="SUPFAM" id="SSF48695">
    <property type="entry name" value="Multiheme cytochromes"/>
    <property type="match status" value="1"/>
</dbReference>
<dbReference type="Proteomes" id="UP000295620">
    <property type="component" value="Unassembled WGS sequence"/>
</dbReference>
<keyword evidence="1" id="KW-0732">Signal</keyword>
<dbReference type="InterPro" id="IPR051829">
    <property type="entry name" value="Multiheme_Cytochr_ET"/>
</dbReference>
<dbReference type="PANTHER" id="PTHR35038:SF8">
    <property type="entry name" value="C-TYPE POLYHEME CYTOCHROME OMCC"/>
    <property type="match status" value="1"/>
</dbReference>
<protein>
    <submittedName>
        <fullName evidence="3">Cytochrome c554/c'-like protein</fullName>
    </submittedName>
</protein>
<feature type="domain" description="Cytochrome c-552/4" evidence="2">
    <location>
        <begin position="168"/>
        <end position="212"/>
    </location>
</feature>
<sequence>MYYKKRTLLIAAVLSIPLFMVAISLFFSEDKPDPRGEMYAGSETCKKCHAVLSEHYMQNAHFKTSAPVNPASLMFNPDQKQLDYDYGNFQQVRFEKRGKDFFQVGYSNGTEQTSAAMDLVIGTKNAQTYLTWRGDFLFELPATYFKNLNRFTASPGYLEAHPDFNRGIVKRCLQCHTSFIDGKAQENHSFSRNVRLEKASLITGIDCERCHGPSANHVNFHTAYPDSLKSRYMKSYLSLTRTQKIDACAMCHSGSTAMMVKNIYFFKPGDTLENYREVDYMRPDPKVQQDVHGNQVELLAGSKCFISSQLECGTCHDTHQNKLSLTIYNQKCQSCHYDAGKKHPSLTEKEFMLSKNKCVDCHMPMQSSNTIKVKDKNKLIHPYQVRTHLIRIYPEETKKIIQMIKNLKK</sequence>
<dbReference type="InterPro" id="IPR036280">
    <property type="entry name" value="Multihaem_cyt_sf"/>
</dbReference>